<feature type="transmembrane region" description="Helical" evidence="11">
    <location>
        <begin position="128"/>
        <end position="147"/>
    </location>
</feature>
<dbReference type="Gene3D" id="1.20.120.220">
    <property type="entry name" value="ATP synthase, F0 complex, subunit A"/>
    <property type="match status" value="1"/>
</dbReference>
<dbReference type="Proteomes" id="UP000886860">
    <property type="component" value="Unassembled WGS sequence"/>
</dbReference>
<dbReference type="EMBL" id="DVKS01000164">
    <property type="protein sequence ID" value="HIT42343.1"/>
    <property type="molecule type" value="Genomic_DNA"/>
</dbReference>
<dbReference type="PRINTS" id="PR00123">
    <property type="entry name" value="ATPASEA"/>
</dbReference>
<dbReference type="SUPFAM" id="SSF81336">
    <property type="entry name" value="F1F0 ATP synthase subunit A"/>
    <property type="match status" value="1"/>
</dbReference>
<keyword evidence="8 11" id="KW-0406">Ion transport</keyword>
<dbReference type="PANTHER" id="PTHR42823">
    <property type="entry name" value="ATP SYNTHASE SUBUNIT A, CHLOROPLASTIC"/>
    <property type="match status" value="1"/>
</dbReference>
<evidence type="ECO:0000256" key="1">
    <source>
        <dbReference type="ARBA" id="ARBA00004141"/>
    </source>
</evidence>
<dbReference type="HAMAP" id="MF_01393">
    <property type="entry name" value="ATP_synth_a_bact"/>
    <property type="match status" value="1"/>
</dbReference>
<evidence type="ECO:0000256" key="6">
    <source>
        <dbReference type="ARBA" id="ARBA00022781"/>
    </source>
</evidence>
<feature type="transmembrane region" description="Helical" evidence="11">
    <location>
        <begin position="39"/>
        <end position="60"/>
    </location>
</feature>
<evidence type="ECO:0000313" key="14">
    <source>
        <dbReference type="Proteomes" id="UP000886860"/>
    </source>
</evidence>
<evidence type="ECO:0000256" key="5">
    <source>
        <dbReference type="ARBA" id="ARBA00022692"/>
    </source>
</evidence>
<sequence length="246" mass="26802">MECGKAAAEIPAAAETAAGSAPDFMIHGVMKYTIGGQELWVTTTTVGLLVITVMLILLAFMAKRTMERASDVPETFQNILETGVEMLEGMTRGILGKNGRRFASYIGTIFLVILFCNLSGLLGLRAPTADFGVTFLLGMVTFGIVQYQGIKNRGVRHFTSLFQPISLLFPINLIGEAANPISISLRLFANLLSGVIIMGLWYGMMPVFANIGIPAALHVYCDLFSGCIQTYVFCMLTMVYINDKME</sequence>
<keyword evidence="4 11" id="KW-0138">CF(0)</keyword>
<reference evidence="13" key="2">
    <citation type="journal article" date="2021" name="PeerJ">
        <title>Extensive microbial diversity within the chicken gut microbiome revealed by metagenomics and culture.</title>
        <authorList>
            <person name="Gilroy R."/>
            <person name="Ravi A."/>
            <person name="Getino M."/>
            <person name="Pursley I."/>
            <person name="Horton D.L."/>
            <person name="Alikhan N.F."/>
            <person name="Baker D."/>
            <person name="Gharbi K."/>
            <person name="Hall N."/>
            <person name="Watson M."/>
            <person name="Adriaenssens E.M."/>
            <person name="Foster-Nyarko E."/>
            <person name="Jarju S."/>
            <person name="Secka A."/>
            <person name="Antonio M."/>
            <person name="Oren A."/>
            <person name="Chaudhuri R.R."/>
            <person name="La Ragione R."/>
            <person name="Hildebrand F."/>
            <person name="Pallen M.J."/>
        </authorList>
    </citation>
    <scope>NUCLEOTIDE SEQUENCE</scope>
    <source>
        <strain evidence="13">CHK123-3438</strain>
    </source>
</reference>
<dbReference type="GO" id="GO:0046933">
    <property type="term" value="F:proton-transporting ATP synthase activity, rotational mechanism"/>
    <property type="evidence" value="ECO:0007669"/>
    <property type="project" value="UniProtKB-UniRule"/>
</dbReference>
<evidence type="ECO:0000256" key="8">
    <source>
        <dbReference type="ARBA" id="ARBA00023065"/>
    </source>
</evidence>
<keyword evidence="11" id="KW-1003">Cell membrane</keyword>
<keyword evidence="7 11" id="KW-1133">Transmembrane helix</keyword>
<evidence type="ECO:0000313" key="13">
    <source>
        <dbReference type="EMBL" id="HIT42343.1"/>
    </source>
</evidence>
<evidence type="ECO:0000256" key="12">
    <source>
        <dbReference type="RuleBase" id="RU000483"/>
    </source>
</evidence>
<protein>
    <recommendedName>
        <fullName evidence="11 12">ATP synthase subunit a</fullName>
    </recommendedName>
    <alternativeName>
        <fullName evidence="11">ATP synthase F0 sector subunit a</fullName>
    </alternativeName>
    <alternativeName>
        <fullName evidence="11">F-ATPase subunit 6</fullName>
    </alternativeName>
</protein>
<feature type="transmembrane region" description="Helical" evidence="11">
    <location>
        <begin position="102"/>
        <end position="122"/>
    </location>
</feature>
<dbReference type="NCBIfam" id="TIGR01131">
    <property type="entry name" value="ATP_synt_6_or_A"/>
    <property type="match status" value="1"/>
</dbReference>
<dbReference type="InterPro" id="IPR045082">
    <property type="entry name" value="ATP_syn_F0_a_bact/chloroplast"/>
</dbReference>
<evidence type="ECO:0000256" key="3">
    <source>
        <dbReference type="ARBA" id="ARBA00022448"/>
    </source>
</evidence>
<dbReference type="AlphaFoldDB" id="A0A9D1KF85"/>
<organism evidence="13 14">
    <name type="scientific">Candidatus Caccovicinus merdipullorum</name>
    <dbReference type="NCBI Taxonomy" id="2840724"/>
    <lineage>
        <taxon>Bacteria</taxon>
        <taxon>Bacillati</taxon>
        <taxon>Bacillota</taxon>
        <taxon>Clostridia</taxon>
        <taxon>Eubacteriales</taxon>
        <taxon>Candidatus Caccovicinus</taxon>
    </lineage>
</organism>
<name>A0A9D1KF85_9FIRM</name>
<accession>A0A9D1KF85</accession>
<dbReference type="InterPro" id="IPR023011">
    <property type="entry name" value="ATP_synth_F0_asu_AS"/>
</dbReference>
<dbReference type="GO" id="GO:0045259">
    <property type="term" value="C:proton-transporting ATP synthase complex"/>
    <property type="evidence" value="ECO:0007669"/>
    <property type="project" value="UniProtKB-KW"/>
</dbReference>
<dbReference type="Pfam" id="PF00119">
    <property type="entry name" value="ATP-synt_A"/>
    <property type="match status" value="1"/>
</dbReference>
<feature type="transmembrane region" description="Helical" evidence="11">
    <location>
        <begin position="187"/>
        <end position="205"/>
    </location>
</feature>
<dbReference type="GO" id="GO:0042777">
    <property type="term" value="P:proton motive force-driven plasma membrane ATP synthesis"/>
    <property type="evidence" value="ECO:0007669"/>
    <property type="project" value="TreeGrafter"/>
</dbReference>
<evidence type="ECO:0000256" key="10">
    <source>
        <dbReference type="ARBA" id="ARBA00023310"/>
    </source>
</evidence>
<evidence type="ECO:0000256" key="4">
    <source>
        <dbReference type="ARBA" id="ARBA00022547"/>
    </source>
</evidence>
<dbReference type="GO" id="GO:0005886">
    <property type="term" value="C:plasma membrane"/>
    <property type="evidence" value="ECO:0007669"/>
    <property type="project" value="UniProtKB-SubCell"/>
</dbReference>
<reference evidence="13" key="1">
    <citation type="submission" date="2020-10" db="EMBL/GenBank/DDBJ databases">
        <authorList>
            <person name="Gilroy R."/>
        </authorList>
    </citation>
    <scope>NUCLEOTIDE SEQUENCE</scope>
    <source>
        <strain evidence="13">CHK123-3438</strain>
    </source>
</reference>
<keyword evidence="10 11" id="KW-0066">ATP synthesis</keyword>
<evidence type="ECO:0000256" key="2">
    <source>
        <dbReference type="ARBA" id="ARBA00006810"/>
    </source>
</evidence>
<comment type="subcellular location">
    <subcellularLocation>
        <location evidence="11 12">Cell membrane</location>
        <topology evidence="11 12">Multi-pass membrane protein</topology>
    </subcellularLocation>
    <subcellularLocation>
        <location evidence="1">Membrane</location>
        <topology evidence="1">Multi-pass membrane protein</topology>
    </subcellularLocation>
</comment>
<keyword evidence="9 11" id="KW-0472">Membrane</keyword>
<dbReference type="PROSITE" id="PS00449">
    <property type="entry name" value="ATPASE_A"/>
    <property type="match status" value="1"/>
</dbReference>
<dbReference type="CDD" id="cd00310">
    <property type="entry name" value="ATP-synt_Fo_a_6"/>
    <property type="match status" value="1"/>
</dbReference>
<evidence type="ECO:0000256" key="11">
    <source>
        <dbReference type="HAMAP-Rule" id="MF_01393"/>
    </source>
</evidence>
<comment type="caution">
    <text evidence="13">The sequence shown here is derived from an EMBL/GenBank/DDBJ whole genome shotgun (WGS) entry which is preliminary data.</text>
</comment>
<dbReference type="PANTHER" id="PTHR42823:SF3">
    <property type="entry name" value="ATP SYNTHASE SUBUNIT A, CHLOROPLASTIC"/>
    <property type="match status" value="1"/>
</dbReference>
<feature type="transmembrane region" description="Helical" evidence="11">
    <location>
        <begin position="217"/>
        <end position="241"/>
    </location>
</feature>
<evidence type="ECO:0000256" key="7">
    <source>
        <dbReference type="ARBA" id="ARBA00022989"/>
    </source>
</evidence>
<keyword evidence="6 11" id="KW-0375">Hydrogen ion transport</keyword>
<dbReference type="InterPro" id="IPR000568">
    <property type="entry name" value="ATP_synth_F0_asu"/>
</dbReference>
<keyword evidence="5 11" id="KW-0812">Transmembrane</keyword>
<comment type="function">
    <text evidence="11 12">Key component of the proton channel; it plays a direct role in the translocation of protons across the membrane.</text>
</comment>
<keyword evidence="3 11" id="KW-0813">Transport</keyword>
<gene>
    <name evidence="11 13" type="primary">atpB</name>
    <name evidence="13" type="ORF">IAB60_09685</name>
</gene>
<evidence type="ECO:0000256" key="9">
    <source>
        <dbReference type="ARBA" id="ARBA00023136"/>
    </source>
</evidence>
<comment type="similarity">
    <text evidence="2 11 12">Belongs to the ATPase A chain family.</text>
</comment>
<dbReference type="InterPro" id="IPR035908">
    <property type="entry name" value="F0_ATP_A_sf"/>
</dbReference>
<proteinExistence type="inferred from homology"/>